<organism evidence="3 4">
    <name type="scientific">Mytilus coruscus</name>
    <name type="common">Sea mussel</name>
    <dbReference type="NCBI Taxonomy" id="42192"/>
    <lineage>
        <taxon>Eukaryota</taxon>
        <taxon>Metazoa</taxon>
        <taxon>Spiralia</taxon>
        <taxon>Lophotrochozoa</taxon>
        <taxon>Mollusca</taxon>
        <taxon>Bivalvia</taxon>
        <taxon>Autobranchia</taxon>
        <taxon>Pteriomorphia</taxon>
        <taxon>Mytilida</taxon>
        <taxon>Mytiloidea</taxon>
        <taxon>Mytilidae</taxon>
        <taxon>Mytilinae</taxon>
        <taxon>Mytilus</taxon>
    </lineage>
</organism>
<keyword evidence="1" id="KW-0862">Zinc</keyword>
<dbReference type="CDD" id="cd19757">
    <property type="entry name" value="Bbox1"/>
    <property type="match status" value="1"/>
</dbReference>
<proteinExistence type="predicted"/>
<dbReference type="InterPro" id="IPR047153">
    <property type="entry name" value="TRIM45/56/19-like"/>
</dbReference>
<protein>
    <recommendedName>
        <fullName evidence="2">B box-type domain-containing protein</fullName>
    </recommendedName>
</protein>
<keyword evidence="1" id="KW-0479">Metal-binding</keyword>
<dbReference type="OrthoDB" id="6135363at2759"/>
<dbReference type="Gene3D" id="3.30.160.60">
    <property type="entry name" value="Classic Zinc Finger"/>
    <property type="match status" value="1"/>
</dbReference>
<dbReference type="GO" id="GO:0008270">
    <property type="term" value="F:zinc ion binding"/>
    <property type="evidence" value="ECO:0007669"/>
    <property type="project" value="UniProtKB-KW"/>
</dbReference>
<dbReference type="EMBL" id="CACVKT020000133">
    <property type="protein sequence ID" value="CAC5356275.1"/>
    <property type="molecule type" value="Genomic_DNA"/>
</dbReference>
<sequence length="518" mass="58276">MGTSHSVPNSQVPIGCQLCQGRNKIQWKCVNCQFLMCSSCKDNIHLRIAKNHQIINIKDIGELDFGQSFNFSDVYCIEHLHQVCCSYCSTCKKVVCVKCVMKVHNGHEFVDEEEFLSKKVKLWEGQKRVEKKLDELCKVEIKLKEIKESEESMYSKTKQDIQDKATNDVDQYYEILIKLEQKMQSVNQAIYTELRNINREKGKLQDVIGEYIVSNVAQFKTQVSEAKISFKVAKEYTADIRRVGILTVLSDQTLLISENKSEVLQHVKLMGTSVQVISSLSFKIFGIAVNSLGDILVSTGDTNLKRVDIKKGEITVSVHNVVPFISRNIHVTQDHRVIIGAMSQTPVFPATGRRVVIVMDQKGNRQKVYEHDNSNKPLFTFPRNITCTINGNIFVIDKHNANGKGPGRVVVLGQGGGVLQIYSGHPDINTENKPFKPADLLTMSSGSIIVIDRHISTIHILNSLGQLITYNNLLDIGIIHPYSLALSSSGNLYIGCTCKQRSPNTYKAKLYELEYYGI</sequence>
<evidence type="ECO:0000256" key="1">
    <source>
        <dbReference type="PROSITE-ProRule" id="PRU00024"/>
    </source>
</evidence>
<dbReference type="InterPro" id="IPR000315">
    <property type="entry name" value="Znf_B-box"/>
</dbReference>
<dbReference type="PANTHER" id="PTHR25462:SF296">
    <property type="entry name" value="MEIOTIC P26, ISOFORM F"/>
    <property type="match status" value="1"/>
</dbReference>
<keyword evidence="1" id="KW-0863">Zinc-finger</keyword>
<keyword evidence="4" id="KW-1185">Reference proteome</keyword>
<dbReference type="InterPro" id="IPR011042">
    <property type="entry name" value="6-blade_b-propeller_TolB-like"/>
</dbReference>
<gene>
    <name evidence="3" type="ORF">MCOR_530</name>
</gene>
<dbReference type="PANTHER" id="PTHR25462">
    <property type="entry name" value="BONUS, ISOFORM C-RELATED"/>
    <property type="match status" value="1"/>
</dbReference>
<dbReference type="SUPFAM" id="SSF101898">
    <property type="entry name" value="NHL repeat"/>
    <property type="match status" value="1"/>
</dbReference>
<feature type="domain" description="B box-type" evidence="2">
    <location>
        <begin position="71"/>
        <end position="112"/>
    </location>
</feature>
<evidence type="ECO:0000313" key="3">
    <source>
        <dbReference type="EMBL" id="CAC5356275.1"/>
    </source>
</evidence>
<dbReference type="SUPFAM" id="SSF57845">
    <property type="entry name" value="B-box zinc-binding domain"/>
    <property type="match status" value="1"/>
</dbReference>
<dbReference type="Gene3D" id="2.120.10.30">
    <property type="entry name" value="TolB, C-terminal domain"/>
    <property type="match status" value="1"/>
</dbReference>
<dbReference type="Proteomes" id="UP000507470">
    <property type="component" value="Unassembled WGS sequence"/>
</dbReference>
<evidence type="ECO:0000259" key="2">
    <source>
        <dbReference type="PROSITE" id="PS50119"/>
    </source>
</evidence>
<dbReference type="AlphaFoldDB" id="A0A6J7ZSI4"/>
<dbReference type="PROSITE" id="PS50119">
    <property type="entry name" value="ZF_BBOX"/>
    <property type="match status" value="2"/>
</dbReference>
<name>A0A6J7ZSI4_MYTCO</name>
<evidence type="ECO:0000313" key="4">
    <source>
        <dbReference type="Proteomes" id="UP000507470"/>
    </source>
</evidence>
<accession>A0A6J7ZSI4</accession>
<dbReference type="Pfam" id="PF00643">
    <property type="entry name" value="zf-B_box"/>
    <property type="match status" value="1"/>
</dbReference>
<feature type="domain" description="B box-type" evidence="2">
    <location>
        <begin position="11"/>
        <end position="57"/>
    </location>
</feature>
<reference evidence="3 4" key="1">
    <citation type="submission" date="2020-06" db="EMBL/GenBank/DDBJ databases">
        <authorList>
            <person name="Li R."/>
            <person name="Bekaert M."/>
        </authorList>
    </citation>
    <scope>NUCLEOTIDE SEQUENCE [LARGE SCALE GENOMIC DNA]</scope>
    <source>
        <strain evidence="4">wild</strain>
    </source>
</reference>